<evidence type="ECO:0000313" key="4">
    <source>
        <dbReference type="Proteomes" id="UP001221413"/>
    </source>
</evidence>
<feature type="compositionally biased region" description="Polar residues" evidence="1">
    <location>
        <begin position="713"/>
        <end position="730"/>
    </location>
</feature>
<dbReference type="AlphaFoldDB" id="A0AAD6NJY6"/>
<gene>
    <name evidence="3" type="ORF">Dda_3902</name>
</gene>
<comment type="caution">
    <text evidence="3">The sequence shown here is derived from an EMBL/GenBank/DDBJ whole genome shotgun (WGS) entry which is preliminary data.</text>
</comment>
<feature type="region of interest" description="Disordered" evidence="1">
    <location>
        <begin position="697"/>
        <end position="737"/>
    </location>
</feature>
<feature type="transmembrane region" description="Helical" evidence="2">
    <location>
        <begin position="334"/>
        <end position="354"/>
    </location>
</feature>
<feature type="transmembrane region" description="Helical" evidence="2">
    <location>
        <begin position="110"/>
        <end position="129"/>
    </location>
</feature>
<protein>
    <recommendedName>
        <fullName evidence="5">Low temperature requirement A</fullName>
    </recommendedName>
</protein>
<evidence type="ECO:0000313" key="3">
    <source>
        <dbReference type="EMBL" id="KAJ6261234.1"/>
    </source>
</evidence>
<feature type="transmembrane region" description="Helical" evidence="2">
    <location>
        <begin position="546"/>
        <end position="569"/>
    </location>
</feature>
<feature type="transmembrane region" description="Helical" evidence="2">
    <location>
        <begin position="477"/>
        <end position="503"/>
    </location>
</feature>
<dbReference type="Proteomes" id="UP001221413">
    <property type="component" value="Unassembled WGS sequence"/>
</dbReference>
<feature type="region of interest" description="Disordered" evidence="1">
    <location>
        <begin position="1"/>
        <end position="27"/>
    </location>
</feature>
<feature type="compositionally biased region" description="Gly residues" evidence="1">
    <location>
        <begin position="868"/>
        <end position="877"/>
    </location>
</feature>
<dbReference type="EMBL" id="JAQGDS010000004">
    <property type="protein sequence ID" value="KAJ6261234.1"/>
    <property type="molecule type" value="Genomic_DNA"/>
</dbReference>
<accession>A0AAD6NJY6</accession>
<keyword evidence="2" id="KW-0812">Transmembrane</keyword>
<reference evidence="3" key="1">
    <citation type="submission" date="2023-01" db="EMBL/GenBank/DDBJ databases">
        <title>The chitinases involved in constricting ring structure development in the nematode-trapping fungus Drechslerella dactyloides.</title>
        <authorList>
            <person name="Wang R."/>
            <person name="Zhang L."/>
            <person name="Tang P."/>
            <person name="Li S."/>
            <person name="Liang L."/>
        </authorList>
    </citation>
    <scope>NUCLEOTIDE SEQUENCE</scope>
    <source>
        <strain evidence="3">YMF1.00031</strain>
    </source>
</reference>
<proteinExistence type="predicted"/>
<evidence type="ECO:0000256" key="2">
    <source>
        <dbReference type="SAM" id="Phobius"/>
    </source>
</evidence>
<evidence type="ECO:0000256" key="1">
    <source>
        <dbReference type="SAM" id="MobiDB-lite"/>
    </source>
</evidence>
<name>A0AAD6NJY6_DREDA</name>
<feature type="transmembrane region" description="Helical" evidence="2">
    <location>
        <begin position="271"/>
        <end position="291"/>
    </location>
</feature>
<feature type="transmembrane region" description="Helical" evidence="2">
    <location>
        <begin position="206"/>
        <end position="225"/>
    </location>
</feature>
<evidence type="ECO:0008006" key="5">
    <source>
        <dbReference type="Google" id="ProtNLM"/>
    </source>
</evidence>
<keyword evidence="2" id="KW-1133">Transmembrane helix</keyword>
<dbReference type="PANTHER" id="PTHR42101">
    <property type="entry name" value="CHROMOSOME 16, WHOLE GENOME SHOTGUN SEQUENCE"/>
    <property type="match status" value="1"/>
</dbReference>
<dbReference type="PANTHER" id="PTHR42101:SF1">
    <property type="entry name" value="LOW TEMPERATURE REQUIREMENT A"/>
    <property type="match status" value="1"/>
</dbReference>
<feature type="transmembrane region" description="Helical" evidence="2">
    <location>
        <begin position="175"/>
        <end position="194"/>
    </location>
</feature>
<feature type="transmembrane region" description="Helical" evidence="2">
    <location>
        <begin position="297"/>
        <end position="322"/>
    </location>
</feature>
<keyword evidence="4" id="KW-1185">Reference proteome</keyword>
<organism evidence="3 4">
    <name type="scientific">Drechslerella dactyloides</name>
    <name type="common">Nematode-trapping fungus</name>
    <name type="synonym">Arthrobotrys dactyloides</name>
    <dbReference type="NCBI Taxonomy" id="74499"/>
    <lineage>
        <taxon>Eukaryota</taxon>
        <taxon>Fungi</taxon>
        <taxon>Dikarya</taxon>
        <taxon>Ascomycota</taxon>
        <taxon>Pezizomycotina</taxon>
        <taxon>Orbiliomycetes</taxon>
        <taxon>Orbiliales</taxon>
        <taxon>Orbiliaceae</taxon>
        <taxon>Drechslerella</taxon>
    </lineage>
</organism>
<feature type="transmembrane region" description="Helical" evidence="2">
    <location>
        <begin position="515"/>
        <end position="534"/>
    </location>
</feature>
<keyword evidence="2" id="KW-0472">Membrane</keyword>
<dbReference type="InterPro" id="IPR010640">
    <property type="entry name" value="Low_temperature_requirement_A"/>
</dbReference>
<sequence length="916" mass="101710">MPDLIASNPMFYRSPTGFDPRGDNTKAEIHEGVLEKRESQRIPAVAVPLEEKPPDEEIPKAALVDDVGKIWTRHAEATWVELFYDLFFVANLTTFTDSHQINDGDSLQSYIGYFAIIWFTWLQAALFDLRFGKDSLIQRIAKALQIGVMVGFSAINHRFNPKYPAENWQAFKNLSLLLFASRFAIAIQYFVVWWTVRQYKKTKVPLLLMSVIMAISMILFLGLAFSFQPQSNVKGYIGWYVILALEAVLVLAISLKWRVVGFKGTHLIQRMGLLTLIVMGEGIIGLCRATSLTNEGLGGWSATMSGQAISGVLCIYFIYMLYFDDEPNYVYSTVPQQIWAILHFPFHLGIVLFVEGQQQLMIWQGIIVSLNSLGAKLQQAFIDGGQNNGGQIANRVLEVIDDFFPDEQAQVVSNNPAFNFNLAPLRDSSDPNFIQQQLDKLWDLCAYAIFSGYNIETPSGNIDLYNGDNKFEGFSQIYVLVVVYFFVAAGGFLLILALFTYLMKWPKDRYEWLHIAYRAIFGVIIALIALVATNRNRVKSLLTGPWIVPMMMLLLLLLLIIDKLTILAAHKYSNRKLNHHRWLTGREVEEPELEADSTSVSSVESSANRLIPMPGVDNPAEEDPNNHYGEYNAYATPSNHNGLGPSGYNHERHGTVPRGNSRDYYVSPSVLPQVAEVEDEDADEPFADARDILEESDDDIGDETSPLHESTPHAFNSSIPSGNPSQQSLGRPSPLHDPDYIPVPMPTASAIPRHMRDRHPQMHAPGRPYEDFLSPDTPPLGATFYEGGVAGADSNRNSFMSSPVIVIRRSFDSLDSLIPRPPDLASINGSESSEPLLPGDRMSTDMPQTHRGFMASPTGFAEDVQGRVGEGGKGGSHAGSQVSRRGRGGGAVAGIGRFMRSTESMMGVRLPAGRSA</sequence>
<dbReference type="Pfam" id="PF06772">
    <property type="entry name" value="LtrA"/>
    <property type="match status" value="1"/>
</dbReference>
<feature type="transmembrane region" description="Helical" evidence="2">
    <location>
        <begin position="237"/>
        <end position="259"/>
    </location>
</feature>
<feature type="region of interest" description="Disordered" evidence="1">
    <location>
        <begin position="867"/>
        <end position="893"/>
    </location>
</feature>